<reference evidence="2" key="1">
    <citation type="submission" date="2025-08" db="UniProtKB">
        <authorList>
            <consortium name="RefSeq"/>
        </authorList>
    </citation>
    <scope>IDENTIFICATION</scope>
    <source>
        <tissue evidence="2">Entire body</tissue>
    </source>
</reference>
<evidence type="ECO:0000313" key="2">
    <source>
        <dbReference type="RefSeq" id="XP_025835375.1"/>
    </source>
</evidence>
<dbReference type="KEGG" id="apln:108738828"/>
<dbReference type="RefSeq" id="XP_025835375.1">
    <property type="nucleotide sequence ID" value="XM_025979590.1"/>
</dbReference>
<keyword evidence="1" id="KW-1185">Reference proteome</keyword>
<sequence length="1239" mass="142040">MSSESLKSKLQNLQKSLEQLHKDECNKITLYVMKTQKKALEQVIRNLCISLLSEEELWLLCSCCIDYIDSVHILATKLNPYQYSKNNNIIQGLLNILTTTAGLLDNLRTDFIEYLSPAILLRLEKIEPPWFFKILMKTFKECLQHTVRKKRHGIFIDNLTKFCTLANIICSCGDFSYQATLIEIIFRVGSSEQIKQYAGYLFPQSTEIKNALLNVKLDNFDVHLRAVQNAINTKFKTIFSIKCTSVFLDGIAVTKPEDVDMWVDFNIEFKSMSFFCDRNCLLDKFDKNQEDGWETVTVMVDSVSSVISSSVKSKDKMSVNEKIIRFVLEAPCLCVYPSSYQANEHLTLTLLESPQLKELELEILPQMFGNKYNNTKHPDDFSKSYNLDNSILDAKKMYKISHRQFIANSSENDRFEDKLINGNISRSDSRPSFSVYSSPHSSIFSDNDSVDKFQSVSSRTVPNVYCKTYSRQKSNLSSQLIRESAEFGYESSASEKANLIEDDNVIIDETFNANNKISMLVNNIDDRLKSNASENFNSNLSRLKCSENINHNKNLIWSSSSEEHGTLLYKRTDSRSKLSRPVLTHKTTKARPVERVSVYENNLSKEETRIRLSTAKSPVRKINEKISKSTVSINETICIRQCNNAKLLSSVDPITSRLQSDVKEKGQEALTYKSISRLTEDNADNYADVNLTRLSKSFNSTSNVLINNKLEHTITVLEEINNIVDKNCEKKAEEKQTEIQKNEKLLGSPIISITNIETQHSISYKHSNNGEIVKKVENGNEITQNFIEVKNTLKHCSGNINKLSKTKPSKKAMEIANNKKLTYLSKTLKPCKVKLIKEDLVEKLNQIKIALNEKSCNHLPNSSLKIKDINVENDSLTEEIQNKTATHSIQYFSKKHKCEVNMKDVDKTNAKRPKINIISNMKIVSGNENISLKKCRRANCRKLCDINDLSYLEQCTLQKENESHLNLIEAASAASNNKENEVSLCEVRNLSQDSNFNFEKCKTILQKERQSSIEKEKYRRKFDDFLSELLNNPPKTPDQSTPYWFKSKKVKKVPAHKLQTNVKRTKNVAGKEKDFDYSKKEKIKNSKINNSVLTINRNKFIKVKQNINMEEHDGMKFVRKPNNDRLEANVSDTSNDMNYTERIGIVGGNGIDMEKIKSWICAGTCNYLLSKEMPCSTIVLEKCVFNSFAWSSRYTTLSTVKFRILDLHLHLMYTYECMCRQIHAAKPRTLNFTSSEQNY</sequence>
<organism evidence="1 2">
    <name type="scientific">Agrilus planipennis</name>
    <name type="common">Emerald ash borer</name>
    <name type="synonym">Agrilus marcopoli</name>
    <dbReference type="NCBI Taxonomy" id="224129"/>
    <lineage>
        <taxon>Eukaryota</taxon>
        <taxon>Metazoa</taxon>
        <taxon>Ecdysozoa</taxon>
        <taxon>Arthropoda</taxon>
        <taxon>Hexapoda</taxon>
        <taxon>Insecta</taxon>
        <taxon>Pterygota</taxon>
        <taxon>Neoptera</taxon>
        <taxon>Endopterygota</taxon>
        <taxon>Coleoptera</taxon>
        <taxon>Polyphaga</taxon>
        <taxon>Elateriformia</taxon>
        <taxon>Buprestoidea</taxon>
        <taxon>Buprestidae</taxon>
        <taxon>Agrilinae</taxon>
        <taxon>Agrilus</taxon>
    </lineage>
</organism>
<protein>
    <submittedName>
        <fullName evidence="2">Uncharacterized protein LOC108738828 isoform X1</fullName>
    </submittedName>
</protein>
<dbReference type="InParanoid" id="A0A7F5RHM3"/>
<dbReference type="Proteomes" id="UP000192223">
    <property type="component" value="Unplaced"/>
</dbReference>
<dbReference type="OrthoDB" id="6356536at2759"/>
<dbReference type="AlphaFoldDB" id="A0A7F5RHM3"/>
<name>A0A7F5RHM3_AGRPL</name>
<proteinExistence type="predicted"/>
<evidence type="ECO:0000313" key="1">
    <source>
        <dbReference type="Proteomes" id="UP000192223"/>
    </source>
</evidence>
<accession>A0A7F5RHM3</accession>
<dbReference type="GeneID" id="108738828"/>
<gene>
    <name evidence="2" type="primary">LOC108738828</name>
</gene>